<keyword evidence="6" id="KW-1185">Reference proteome</keyword>
<dbReference type="GO" id="GO:0004674">
    <property type="term" value="F:protein serine/threonine kinase activity"/>
    <property type="evidence" value="ECO:0007669"/>
    <property type="project" value="UniProtKB-KW"/>
</dbReference>
<keyword evidence="1" id="KW-0418">Kinase</keyword>
<dbReference type="Pfam" id="PF07714">
    <property type="entry name" value="PK_Tyr_Ser-Thr"/>
    <property type="match status" value="1"/>
</dbReference>
<dbReference type="InterPro" id="IPR000719">
    <property type="entry name" value="Prot_kinase_dom"/>
</dbReference>
<dbReference type="SUPFAM" id="SSF56112">
    <property type="entry name" value="Protein kinase-like (PK-like)"/>
    <property type="match status" value="1"/>
</dbReference>
<organism evidence="5 6">
    <name type="scientific">Trapa natans</name>
    <name type="common">Water chestnut</name>
    <dbReference type="NCBI Taxonomy" id="22666"/>
    <lineage>
        <taxon>Eukaryota</taxon>
        <taxon>Viridiplantae</taxon>
        <taxon>Streptophyta</taxon>
        <taxon>Embryophyta</taxon>
        <taxon>Tracheophyta</taxon>
        <taxon>Spermatophyta</taxon>
        <taxon>Magnoliopsida</taxon>
        <taxon>eudicotyledons</taxon>
        <taxon>Gunneridae</taxon>
        <taxon>Pentapetalae</taxon>
        <taxon>rosids</taxon>
        <taxon>malvids</taxon>
        <taxon>Myrtales</taxon>
        <taxon>Lythraceae</taxon>
        <taxon>Trapa</taxon>
    </lineage>
</organism>
<evidence type="ECO:0000256" key="2">
    <source>
        <dbReference type="ARBA" id="ARBA00022741"/>
    </source>
</evidence>
<dbReference type="PANTHER" id="PTHR47989">
    <property type="entry name" value="OS01G0750732 PROTEIN"/>
    <property type="match status" value="1"/>
</dbReference>
<dbReference type="EMBL" id="JAXQNO010000020">
    <property type="protein sequence ID" value="KAK4772725.1"/>
    <property type="molecule type" value="Genomic_DNA"/>
</dbReference>
<evidence type="ECO:0000313" key="6">
    <source>
        <dbReference type="Proteomes" id="UP001346149"/>
    </source>
</evidence>
<keyword evidence="1" id="KW-0808">Transferase</keyword>
<dbReference type="FunFam" id="1.10.510.10:FF:000876">
    <property type="entry name" value="Receptor-like protein kinase FERONIA"/>
    <property type="match status" value="1"/>
</dbReference>
<reference evidence="5 6" key="1">
    <citation type="journal article" date="2023" name="Hortic Res">
        <title>Pangenome of water caltrop reveals structural variations and asymmetric subgenome divergence after allopolyploidization.</title>
        <authorList>
            <person name="Zhang X."/>
            <person name="Chen Y."/>
            <person name="Wang L."/>
            <person name="Yuan Y."/>
            <person name="Fang M."/>
            <person name="Shi L."/>
            <person name="Lu R."/>
            <person name="Comes H.P."/>
            <person name="Ma Y."/>
            <person name="Chen Y."/>
            <person name="Huang G."/>
            <person name="Zhou Y."/>
            <person name="Zheng Z."/>
            <person name="Qiu Y."/>
        </authorList>
    </citation>
    <scope>NUCLEOTIDE SEQUENCE [LARGE SCALE GENOMIC DNA]</scope>
    <source>
        <strain evidence="5">F231</strain>
    </source>
</reference>
<evidence type="ECO:0000313" key="5">
    <source>
        <dbReference type="EMBL" id="KAK4772725.1"/>
    </source>
</evidence>
<dbReference type="InterPro" id="IPR001245">
    <property type="entry name" value="Ser-Thr/Tyr_kinase_cat_dom"/>
</dbReference>
<dbReference type="Gene3D" id="1.10.510.10">
    <property type="entry name" value="Transferase(Phosphotransferase) domain 1"/>
    <property type="match status" value="1"/>
</dbReference>
<keyword evidence="3" id="KW-0067">ATP-binding</keyword>
<dbReference type="InterPro" id="IPR011009">
    <property type="entry name" value="Kinase-like_dom_sf"/>
</dbReference>
<keyword evidence="2" id="KW-0547">Nucleotide-binding</keyword>
<keyword evidence="1" id="KW-0723">Serine/threonine-protein kinase</keyword>
<feature type="domain" description="Protein kinase" evidence="4">
    <location>
        <begin position="1"/>
        <end position="193"/>
    </location>
</feature>
<evidence type="ECO:0000259" key="4">
    <source>
        <dbReference type="PROSITE" id="PS50011"/>
    </source>
</evidence>
<sequence>MKTAYFCLGNHDTILDFSQRLAIAIDVAHGLTYLHTYSERQIIHVKPSNILLKDNMRAKVADFGFVRLGAEDSEQSHVDTAVKGTVGYIDPEYMRTHRLTAKSDVYSFRILLLEILTGRRPVEHKRPTNERVTLIWVFKKLEEGNVLDLVDPRMEEVVDREVLVQFFELAIHCAAPVQADRPDMKTVGERLWGIRAEYNRRQGRGS</sequence>
<evidence type="ECO:0000256" key="1">
    <source>
        <dbReference type="ARBA" id="ARBA00022527"/>
    </source>
</evidence>
<gene>
    <name evidence="5" type="ORF">SAY86_014500</name>
</gene>
<protein>
    <recommendedName>
        <fullName evidence="4">Protein kinase domain-containing protein</fullName>
    </recommendedName>
</protein>
<comment type="caution">
    <text evidence="5">The sequence shown here is derived from an EMBL/GenBank/DDBJ whole genome shotgun (WGS) entry which is preliminary data.</text>
</comment>
<accession>A0AAN7KTE2</accession>
<proteinExistence type="predicted"/>
<dbReference type="AlphaFoldDB" id="A0AAN7KTE2"/>
<dbReference type="PROSITE" id="PS50011">
    <property type="entry name" value="PROTEIN_KINASE_DOM"/>
    <property type="match status" value="1"/>
</dbReference>
<dbReference type="PANTHER" id="PTHR47989:SF71">
    <property type="entry name" value="PROTEIN KINASE DOMAIN-CONTAINING PROTEIN"/>
    <property type="match status" value="1"/>
</dbReference>
<dbReference type="Proteomes" id="UP001346149">
    <property type="component" value="Unassembled WGS sequence"/>
</dbReference>
<evidence type="ECO:0000256" key="3">
    <source>
        <dbReference type="ARBA" id="ARBA00022840"/>
    </source>
</evidence>
<name>A0AAN7KTE2_TRANT</name>
<dbReference type="GO" id="GO:0005524">
    <property type="term" value="F:ATP binding"/>
    <property type="evidence" value="ECO:0007669"/>
    <property type="project" value="UniProtKB-KW"/>
</dbReference>